<dbReference type="Proteomes" id="UP000436483">
    <property type="component" value="Unassembled WGS sequence"/>
</dbReference>
<evidence type="ECO:0000313" key="2">
    <source>
        <dbReference type="EMBL" id="MXQ10885.1"/>
    </source>
</evidence>
<evidence type="ECO:0000259" key="1">
    <source>
        <dbReference type="Pfam" id="PF13467"/>
    </source>
</evidence>
<sequence length="119" mass="13364">MCEIYASQLPDTYAYITRSVRLNGYSTSIKIEAKFWRVLEEIARQEGVALTSFLATLYHEAEAIHGEVRNFASLLRCTCLVYLSETREREHAETGHRTTTAKQVSYPVPCSTTVTPAGS</sequence>
<name>A0A7X3MPZ6_9HYPH</name>
<dbReference type="EMBL" id="WURB01000003">
    <property type="protein sequence ID" value="MXQ10885.1"/>
    <property type="molecule type" value="Genomic_DNA"/>
</dbReference>
<keyword evidence="3" id="KW-1185">Reference proteome</keyword>
<dbReference type="InterPro" id="IPR038268">
    <property type="entry name" value="RHH_sf"/>
</dbReference>
<protein>
    <recommendedName>
        <fullName evidence="1">Ribbon-helix-helix domain-containing protein</fullName>
    </recommendedName>
</protein>
<dbReference type="OrthoDB" id="5458732at2"/>
<feature type="domain" description="Ribbon-helix-helix" evidence="1">
    <location>
        <begin position="16"/>
        <end position="83"/>
    </location>
</feature>
<comment type="caution">
    <text evidence="2">The sequence shown here is derived from an EMBL/GenBank/DDBJ whole genome shotgun (WGS) entry which is preliminary data.</text>
</comment>
<reference evidence="2 3" key="1">
    <citation type="submission" date="2019-12" db="EMBL/GenBank/DDBJ databases">
        <authorList>
            <person name="Yuan C.-G."/>
        </authorList>
    </citation>
    <scope>NUCLEOTIDE SEQUENCE [LARGE SCALE GENOMIC DNA]</scope>
    <source>
        <strain evidence="2 3">KCTC 23863</strain>
    </source>
</reference>
<gene>
    <name evidence="2" type="ORF">GR328_05360</name>
</gene>
<dbReference type="AlphaFoldDB" id="A0A7X3MPZ6"/>
<evidence type="ECO:0000313" key="3">
    <source>
        <dbReference type="Proteomes" id="UP000436483"/>
    </source>
</evidence>
<accession>A0A7X3MPZ6</accession>
<dbReference type="Gene3D" id="1.10.3990.20">
    <property type="entry name" value="protein bp1543"/>
    <property type="match status" value="1"/>
</dbReference>
<dbReference type="RefSeq" id="WP_160883492.1">
    <property type="nucleotide sequence ID" value="NZ_WURB01000003.1"/>
</dbReference>
<organism evidence="2 3">
    <name type="scientific">Microvirga makkahensis</name>
    <dbReference type="NCBI Taxonomy" id="1128670"/>
    <lineage>
        <taxon>Bacteria</taxon>
        <taxon>Pseudomonadati</taxon>
        <taxon>Pseudomonadota</taxon>
        <taxon>Alphaproteobacteria</taxon>
        <taxon>Hyphomicrobiales</taxon>
        <taxon>Methylobacteriaceae</taxon>
        <taxon>Microvirga</taxon>
    </lineage>
</organism>
<proteinExistence type="predicted"/>
<reference evidence="2 3" key="2">
    <citation type="submission" date="2020-01" db="EMBL/GenBank/DDBJ databases">
        <title>Microvirga sp. nov., an arsenate reduction bacterium isolated from Tibet hotspring sediments.</title>
        <authorList>
            <person name="Xian W.-D."/>
            <person name="Li W.-J."/>
        </authorList>
    </citation>
    <scope>NUCLEOTIDE SEQUENCE [LARGE SCALE GENOMIC DNA]</scope>
    <source>
        <strain evidence="2 3">KCTC 23863</strain>
    </source>
</reference>
<dbReference type="Pfam" id="PF13467">
    <property type="entry name" value="RHH_4"/>
    <property type="match status" value="1"/>
</dbReference>
<dbReference type="InterPro" id="IPR027373">
    <property type="entry name" value="RHH_dom"/>
</dbReference>